<gene>
    <name evidence="2" type="ORF">Q9L58_010109</name>
</gene>
<reference evidence="2 3" key="1">
    <citation type="submission" date="2024-02" db="EMBL/GenBank/DDBJ databases">
        <title>Discinaceae phylogenomics.</title>
        <authorList>
            <person name="Dirks A.C."/>
            <person name="James T.Y."/>
        </authorList>
    </citation>
    <scope>NUCLEOTIDE SEQUENCE [LARGE SCALE GENOMIC DNA]</scope>
    <source>
        <strain evidence="2 3">ACD0624</strain>
    </source>
</reference>
<dbReference type="EMBL" id="JBBBZM010000311">
    <property type="protein sequence ID" value="KAL0631043.1"/>
    <property type="molecule type" value="Genomic_DNA"/>
</dbReference>
<proteinExistence type="predicted"/>
<evidence type="ECO:0000313" key="2">
    <source>
        <dbReference type="EMBL" id="KAL0631043.1"/>
    </source>
</evidence>
<dbReference type="Proteomes" id="UP001447188">
    <property type="component" value="Unassembled WGS sequence"/>
</dbReference>
<feature type="signal peptide" evidence="1">
    <location>
        <begin position="1"/>
        <end position="21"/>
    </location>
</feature>
<organism evidence="2 3">
    <name type="scientific">Discina gigas</name>
    <dbReference type="NCBI Taxonomy" id="1032678"/>
    <lineage>
        <taxon>Eukaryota</taxon>
        <taxon>Fungi</taxon>
        <taxon>Dikarya</taxon>
        <taxon>Ascomycota</taxon>
        <taxon>Pezizomycotina</taxon>
        <taxon>Pezizomycetes</taxon>
        <taxon>Pezizales</taxon>
        <taxon>Discinaceae</taxon>
        <taxon>Discina</taxon>
    </lineage>
</organism>
<comment type="caution">
    <text evidence="2">The sequence shown here is derived from an EMBL/GenBank/DDBJ whole genome shotgun (WGS) entry which is preliminary data.</text>
</comment>
<keyword evidence="3" id="KW-1185">Reference proteome</keyword>
<name>A0ABR3G5F2_9PEZI</name>
<sequence>MKFTSTLIALSATLFPLTANAYCSFRLKVANSQNHDLDGTYVQSFNNVATLGPPFTNVTLSFSPGSTGPSTINSIGFSNEGTGRLALAPSLGVERLIFVDGDTLPEGARYMEWAIPNPGVNSALTYGTVAPRFVIYSPPSSVAHYEIYWVPAGTPFVGVFHSDLVAECVNGIICDV</sequence>
<accession>A0ABR3G5F2</accession>
<feature type="chain" id="PRO_5046027578" evidence="1">
    <location>
        <begin position="22"/>
        <end position="176"/>
    </location>
</feature>
<keyword evidence="1" id="KW-0732">Signal</keyword>
<evidence type="ECO:0000313" key="3">
    <source>
        <dbReference type="Proteomes" id="UP001447188"/>
    </source>
</evidence>
<protein>
    <submittedName>
        <fullName evidence="2">Uncharacterized protein</fullName>
    </submittedName>
</protein>
<evidence type="ECO:0000256" key="1">
    <source>
        <dbReference type="SAM" id="SignalP"/>
    </source>
</evidence>